<organism evidence="9 10">
    <name type="scientific">Actimicrobium antarcticum</name>
    <dbReference type="NCBI Taxonomy" id="1051899"/>
    <lineage>
        <taxon>Bacteria</taxon>
        <taxon>Pseudomonadati</taxon>
        <taxon>Pseudomonadota</taxon>
        <taxon>Betaproteobacteria</taxon>
        <taxon>Burkholderiales</taxon>
        <taxon>Oxalobacteraceae</taxon>
        <taxon>Actimicrobium</taxon>
    </lineage>
</organism>
<dbReference type="CDD" id="cd19920">
    <property type="entry name" value="REC_PA4781-like"/>
    <property type="match status" value="1"/>
</dbReference>
<evidence type="ECO:0000259" key="8">
    <source>
        <dbReference type="PROSITE" id="PS50110"/>
    </source>
</evidence>
<dbReference type="Proteomes" id="UP001501353">
    <property type="component" value="Unassembled WGS sequence"/>
</dbReference>
<evidence type="ECO:0000259" key="7">
    <source>
        <dbReference type="PROSITE" id="PS50043"/>
    </source>
</evidence>
<protein>
    <submittedName>
        <fullName evidence="9">Response regulator transcription factor</fullName>
    </submittedName>
</protein>
<dbReference type="SMART" id="SM00421">
    <property type="entry name" value="HTH_LUXR"/>
    <property type="match status" value="1"/>
</dbReference>
<dbReference type="RefSeq" id="WP_344763570.1">
    <property type="nucleotide sequence ID" value="NZ_BAAAZE010000008.1"/>
</dbReference>
<evidence type="ECO:0000256" key="5">
    <source>
        <dbReference type="ARBA" id="ARBA00023163"/>
    </source>
</evidence>
<dbReference type="Gene3D" id="3.40.50.2300">
    <property type="match status" value="1"/>
</dbReference>
<feature type="modified residue" description="4-aspartylphosphate" evidence="6">
    <location>
        <position position="59"/>
    </location>
</feature>
<evidence type="ECO:0000256" key="1">
    <source>
        <dbReference type="ARBA" id="ARBA00022553"/>
    </source>
</evidence>
<evidence type="ECO:0000256" key="4">
    <source>
        <dbReference type="ARBA" id="ARBA00023125"/>
    </source>
</evidence>
<proteinExistence type="predicted"/>
<keyword evidence="1 6" id="KW-0597">Phosphoprotein</keyword>
<evidence type="ECO:0000256" key="2">
    <source>
        <dbReference type="ARBA" id="ARBA00023012"/>
    </source>
</evidence>
<gene>
    <name evidence="9" type="ORF">GCM10022212_24250</name>
</gene>
<feature type="domain" description="HTH luxR-type" evidence="7">
    <location>
        <begin position="250"/>
        <end position="315"/>
    </location>
</feature>
<dbReference type="PRINTS" id="PR00038">
    <property type="entry name" value="HTHLUXR"/>
</dbReference>
<keyword evidence="10" id="KW-1185">Reference proteome</keyword>
<reference evidence="10" key="1">
    <citation type="journal article" date="2019" name="Int. J. Syst. Evol. Microbiol.">
        <title>The Global Catalogue of Microorganisms (GCM) 10K type strain sequencing project: providing services to taxonomists for standard genome sequencing and annotation.</title>
        <authorList>
            <consortium name="The Broad Institute Genomics Platform"/>
            <consortium name="The Broad Institute Genome Sequencing Center for Infectious Disease"/>
            <person name="Wu L."/>
            <person name="Ma J."/>
        </authorList>
    </citation>
    <scope>NUCLEOTIDE SEQUENCE [LARGE SCALE GENOMIC DNA]</scope>
    <source>
        <strain evidence="10">JCM 16673</strain>
    </source>
</reference>
<name>A0ABP7TG42_9BURK</name>
<evidence type="ECO:0000313" key="10">
    <source>
        <dbReference type="Proteomes" id="UP001501353"/>
    </source>
</evidence>
<dbReference type="SMART" id="SM00448">
    <property type="entry name" value="REC"/>
    <property type="match status" value="1"/>
</dbReference>
<dbReference type="SUPFAM" id="SSF46894">
    <property type="entry name" value="C-terminal effector domain of the bipartite response regulators"/>
    <property type="match status" value="1"/>
</dbReference>
<dbReference type="InterPro" id="IPR001789">
    <property type="entry name" value="Sig_transdc_resp-reg_receiver"/>
</dbReference>
<dbReference type="InterPro" id="IPR036388">
    <property type="entry name" value="WH-like_DNA-bd_sf"/>
</dbReference>
<evidence type="ECO:0000256" key="6">
    <source>
        <dbReference type="PROSITE-ProRule" id="PRU00169"/>
    </source>
</evidence>
<dbReference type="InterPro" id="IPR000792">
    <property type="entry name" value="Tscrpt_reg_LuxR_C"/>
</dbReference>
<evidence type="ECO:0000256" key="3">
    <source>
        <dbReference type="ARBA" id="ARBA00023015"/>
    </source>
</evidence>
<dbReference type="Gene3D" id="1.10.10.10">
    <property type="entry name" value="Winged helix-like DNA-binding domain superfamily/Winged helix DNA-binding domain"/>
    <property type="match status" value="1"/>
</dbReference>
<dbReference type="InterPro" id="IPR016032">
    <property type="entry name" value="Sig_transdc_resp-reg_C-effctor"/>
</dbReference>
<dbReference type="PANTHER" id="PTHR48111">
    <property type="entry name" value="REGULATOR OF RPOS"/>
    <property type="match status" value="1"/>
</dbReference>
<dbReference type="Pfam" id="PF00072">
    <property type="entry name" value="Response_reg"/>
    <property type="match status" value="1"/>
</dbReference>
<dbReference type="SUPFAM" id="SSF52172">
    <property type="entry name" value="CheY-like"/>
    <property type="match status" value="1"/>
</dbReference>
<keyword evidence="3" id="KW-0805">Transcription regulation</keyword>
<accession>A0ABP7TG42</accession>
<evidence type="ECO:0000313" key="9">
    <source>
        <dbReference type="EMBL" id="GAA4025551.1"/>
    </source>
</evidence>
<feature type="domain" description="Response regulatory" evidence="8">
    <location>
        <begin position="10"/>
        <end position="126"/>
    </location>
</feature>
<keyword evidence="2" id="KW-0902">Two-component regulatory system</keyword>
<keyword evidence="5" id="KW-0804">Transcription</keyword>
<keyword evidence="4" id="KW-0238">DNA-binding</keyword>
<dbReference type="PROSITE" id="PS00622">
    <property type="entry name" value="HTH_LUXR_1"/>
    <property type="match status" value="1"/>
</dbReference>
<dbReference type="InterPro" id="IPR039420">
    <property type="entry name" value="WalR-like"/>
</dbReference>
<dbReference type="Pfam" id="PF00196">
    <property type="entry name" value="GerE"/>
    <property type="match status" value="1"/>
</dbReference>
<dbReference type="CDD" id="cd06170">
    <property type="entry name" value="LuxR_C_like"/>
    <property type="match status" value="1"/>
</dbReference>
<comment type="caution">
    <text evidence="9">The sequence shown here is derived from an EMBL/GenBank/DDBJ whole genome shotgun (WGS) entry which is preliminary data.</text>
</comment>
<dbReference type="PANTHER" id="PTHR48111:SF1">
    <property type="entry name" value="TWO-COMPONENT RESPONSE REGULATOR ORR33"/>
    <property type="match status" value="1"/>
</dbReference>
<dbReference type="InterPro" id="IPR011006">
    <property type="entry name" value="CheY-like_superfamily"/>
</dbReference>
<dbReference type="PROSITE" id="PS50110">
    <property type="entry name" value="RESPONSE_REGULATORY"/>
    <property type="match status" value="1"/>
</dbReference>
<dbReference type="PROSITE" id="PS50043">
    <property type="entry name" value="HTH_LUXR_2"/>
    <property type="match status" value="1"/>
</dbReference>
<dbReference type="EMBL" id="BAAAZE010000008">
    <property type="protein sequence ID" value="GAA4025551.1"/>
    <property type="molecule type" value="Genomic_DNA"/>
</dbReference>
<sequence length="323" mass="35090">MTIRSPEQHVILIVDDVPENLAVLSDALDDAGYMVLVATDGRSALERLGYVTPHLILLDAVMPGMDGFETCRRIRAQPGASHIPVIFMTGLTETEHVVRGFEVGGNDYVIKPLQPREVIARIAAQLRSASQISMANTASDASAHAVIVLDRQGRPIWQTSKALAWLDSYFPQRDALPALPLPVLTWIAGHLDQAALDPLAVPALVVRQAQADPCALHATHELRIRFSRGERSGDLLLILDEIVHAVPSAPPMASFQLTPRENDVLTWLAKGKTNRDIADILGMSPRTVNKHLEHIFVKLGVETRSAAAALAVGRQHAASESVQ</sequence>